<comment type="caution">
    <text evidence="1">The sequence shown here is derived from an EMBL/GenBank/DDBJ whole genome shotgun (WGS) entry which is preliminary data.</text>
</comment>
<proteinExistence type="predicted"/>
<dbReference type="EMBL" id="BAOS01000001">
    <property type="protein sequence ID" value="GAX59132.1"/>
    <property type="molecule type" value="Genomic_DNA"/>
</dbReference>
<name>A0A286TTB1_9BACT</name>
<dbReference type="AlphaFoldDB" id="A0A286TTB1"/>
<keyword evidence="2" id="KW-1185">Reference proteome</keyword>
<dbReference type="Gene3D" id="6.20.390.20">
    <property type="match status" value="1"/>
</dbReference>
<gene>
    <name evidence="1" type="ORF">SCALIN_C01_0063</name>
</gene>
<sequence length="62" mass="7242">MQHAVQLSYPEKHIAVIKLLKKKMSKKFRQQLSGAFEEETAMHKISFAKPGIRERIEELFGK</sequence>
<evidence type="ECO:0000313" key="1">
    <source>
        <dbReference type="EMBL" id="GAX59132.1"/>
    </source>
</evidence>
<accession>A0A286TTB1</accession>
<dbReference type="Proteomes" id="UP000218542">
    <property type="component" value="Unassembled WGS sequence"/>
</dbReference>
<organism evidence="1 2">
    <name type="scientific">Candidatus Scalindua japonica</name>
    <dbReference type="NCBI Taxonomy" id="1284222"/>
    <lineage>
        <taxon>Bacteria</taxon>
        <taxon>Pseudomonadati</taxon>
        <taxon>Planctomycetota</taxon>
        <taxon>Candidatus Brocadiia</taxon>
        <taxon>Candidatus Brocadiales</taxon>
        <taxon>Candidatus Scalinduaceae</taxon>
        <taxon>Candidatus Scalindua</taxon>
    </lineage>
</organism>
<reference evidence="2" key="1">
    <citation type="journal article" date="2017" name="Environ. Microbiol. Rep.">
        <title>Genetic Diversity of Marine Anaerobic Ammonium-Oxidizing Bacteria as Revealed by Genomic and Proteomic Analyses of 'Candidatus Scalindua japonica'.</title>
        <authorList>
            <person name="Oshiki M."/>
            <person name="Mizuto K."/>
            <person name="Kimura Z."/>
            <person name="Kindaichi T."/>
            <person name="Satoh H."/>
            <person name="Okabe S."/>
        </authorList>
    </citation>
    <scope>NUCLEOTIDE SEQUENCE [LARGE SCALE GENOMIC DNA]</scope>
    <source>
        <strain evidence="2">husup-a2</strain>
    </source>
</reference>
<evidence type="ECO:0000313" key="2">
    <source>
        <dbReference type="Proteomes" id="UP000218542"/>
    </source>
</evidence>
<protein>
    <submittedName>
        <fullName evidence="1">Enoyl-CoA hydratase/carnithine racemase</fullName>
    </submittedName>
</protein>